<dbReference type="OrthoDB" id="9768084at2"/>
<keyword evidence="2" id="KW-1185">Reference proteome</keyword>
<evidence type="ECO:0008006" key="3">
    <source>
        <dbReference type="Google" id="ProtNLM"/>
    </source>
</evidence>
<reference evidence="1 2" key="1">
    <citation type="submission" date="2019-07" db="EMBL/GenBank/DDBJ databases">
        <authorList>
            <person name="Zhu P."/>
        </authorList>
    </citation>
    <scope>NUCLEOTIDE SEQUENCE [LARGE SCALE GENOMIC DNA]</scope>
    <source>
        <strain evidence="1 2">SSL-25</strain>
    </source>
</reference>
<sequence>MTVRLSIDSGQQPEGIVAEPDGSVVVTFAPTRQIARISPSGEVRILATLPAPPPLAETPAVGEPYLGGIVRDGKGTLYVTYATGTAELTGIWRLAADGGVPRRIVALPADGLPNGLALDARARQLYITDSFTGRVWRAPSAGGAAAVWSADPGLARHPEGFAGANGIRVHAGAVWVTNHDRGTVLRFPVQGPPSAPVAGRPEQVADGLGEIDDLVFTGDGDTFLVAGVTDSRVLLVRGGEGVPVLNEKDGLQNPTALDRSGGTVHIAGSAQYTLTDPQVLSAAVPR</sequence>
<dbReference type="Gene3D" id="2.120.10.30">
    <property type="entry name" value="TolB, C-terminal domain"/>
    <property type="match status" value="1"/>
</dbReference>
<dbReference type="InterPro" id="IPR052998">
    <property type="entry name" value="Hetero-Diels-Alderase-like"/>
</dbReference>
<dbReference type="SUPFAM" id="SSF63829">
    <property type="entry name" value="Calcium-dependent phosphotriesterase"/>
    <property type="match status" value="1"/>
</dbReference>
<name>A0A5B8JT96_9ACTN</name>
<protein>
    <recommendedName>
        <fullName evidence="3">SMP-30/Gluconolactonase/LRE-like region domain-containing protein</fullName>
    </recommendedName>
</protein>
<dbReference type="PANTHER" id="PTHR42060:SF1">
    <property type="entry name" value="NHL REPEAT-CONTAINING PROTEIN"/>
    <property type="match status" value="1"/>
</dbReference>
<dbReference type="KEGG" id="sqz:FQU76_18070"/>
<accession>A0A5B8JT96</accession>
<dbReference type="Proteomes" id="UP000320580">
    <property type="component" value="Chromosome"/>
</dbReference>
<evidence type="ECO:0000313" key="2">
    <source>
        <dbReference type="Proteomes" id="UP000320580"/>
    </source>
</evidence>
<dbReference type="AlphaFoldDB" id="A0A5B8JT96"/>
<evidence type="ECO:0000313" key="1">
    <source>
        <dbReference type="EMBL" id="QDY81123.1"/>
    </source>
</evidence>
<dbReference type="EMBL" id="CP042266">
    <property type="protein sequence ID" value="QDY81123.1"/>
    <property type="molecule type" value="Genomic_DNA"/>
</dbReference>
<dbReference type="InterPro" id="IPR011042">
    <property type="entry name" value="6-blade_b-propeller_TolB-like"/>
</dbReference>
<proteinExistence type="predicted"/>
<gene>
    <name evidence="1" type="ORF">FQU76_18070</name>
</gene>
<organism evidence="1 2">
    <name type="scientific">Streptomyces qinzhouensis</name>
    <dbReference type="NCBI Taxonomy" id="2599401"/>
    <lineage>
        <taxon>Bacteria</taxon>
        <taxon>Bacillati</taxon>
        <taxon>Actinomycetota</taxon>
        <taxon>Actinomycetes</taxon>
        <taxon>Kitasatosporales</taxon>
        <taxon>Streptomycetaceae</taxon>
        <taxon>Streptomyces</taxon>
    </lineage>
</organism>
<dbReference type="PANTHER" id="PTHR42060">
    <property type="entry name" value="NHL REPEAT-CONTAINING PROTEIN-RELATED"/>
    <property type="match status" value="1"/>
</dbReference>